<dbReference type="OrthoDB" id="260519at2759"/>
<dbReference type="PROSITE" id="PS00191">
    <property type="entry name" value="CYTOCHROME_B5_1"/>
    <property type="match status" value="1"/>
</dbReference>
<dbReference type="RefSeq" id="XP_016495516.1">
    <property type="nucleotide sequence ID" value="XM_016640030.1"/>
</dbReference>
<keyword evidence="7" id="KW-0492">Microsome</keyword>
<dbReference type="PROSITE" id="PS50255">
    <property type="entry name" value="CYTOCHROME_B5_2"/>
    <property type="match status" value="1"/>
</dbReference>
<dbReference type="Proteomes" id="UP000790787">
    <property type="component" value="Chromosome 12"/>
</dbReference>
<evidence type="ECO:0000256" key="11">
    <source>
        <dbReference type="ARBA" id="ARBA00038168"/>
    </source>
</evidence>
<dbReference type="PaxDb" id="4097-A0A1S4C2W7"/>
<keyword evidence="2" id="KW-0813">Transport</keyword>
<keyword evidence="3 12" id="KW-0349">Heme</keyword>
<keyword evidence="4 12" id="KW-0812">Transmembrane</keyword>
<dbReference type="InterPro" id="IPR050668">
    <property type="entry name" value="Cytochrome_b5"/>
</dbReference>
<gene>
    <name evidence="14" type="primary">LOC107814593</name>
</gene>
<dbReference type="STRING" id="4097.A0A1S4C2W7"/>
<keyword evidence="5 12" id="KW-0479">Metal-binding</keyword>
<evidence type="ECO:0000256" key="2">
    <source>
        <dbReference type="ARBA" id="ARBA00022448"/>
    </source>
</evidence>
<protein>
    <submittedName>
        <fullName evidence="14">Cytochrome b5-like</fullName>
    </submittedName>
</protein>
<evidence type="ECO:0000256" key="1">
    <source>
        <dbReference type="ARBA" id="ARBA00004131"/>
    </source>
</evidence>
<dbReference type="SUPFAM" id="SSF55856">
    <property type="entry name" value="Cytochrome b5-like heme/steroid binding domain"/>
    <property type="match status" value="1"/>
</dbReference>
<dbReference type="SMART" id="SM01117">
    <property type="entry name" value="Cyt-b5"/>
    <property type="match status" value="1"/>
</dbReference>
<dbReference type="SMR" id="A0A1S4C2W7"/>
<dbReference type="GO" id="GO:0046872">
    <property type="term" value="F:metal ion binding"/>
    <property type="evidence" value="ECO:0007669"/>
    <property type="project" value="UniProtKB-UniRule"/>
</dbReference>
<dbReference type="GeneID" id="107814593"/>
<dbReference type="InterPro" id="IPR036400">
    <property type="entry name" value="Cyt_B5-like_heme/steroid_sf"/>
</dbReference>
<keyword evidence="8 12" id="KW-0408">Iron</keyword>
<dbReference type="OMA" id="CWILING"/>
<dbReference type="AlphaFoldDB" id="A0A1S4C2W7"/>
<proteinExistence type="inferred from homology"/>
<keyword evidence="9 12" id="KW-0472">Membrane</keyword>
<evidence type="ECO:0000313" key="13">
    <source>
        <dbReference type="Proteomes" id="UP000790787"/>
    </source>
</evidence>
<comment type="caution">
    <text evidence="12">Lacks conserved residue(s) required for the propagation of feature annotation.</text>
</comment>
<evidence type="ECO:0000256" key="6">
    <source>
        <dbReference type="ARBA" id="ARBA00022824"/>
    </source>
</evidence>
<dbReference type="PRINTS" id="PR00363">
    <property type="entry name" value="CYTOCHROMEB5"/>
</dbReference>
<dbReference type="GO" id="GO:0005789">
    <property type="term" value="C:endoplasmic reticulum membrane"/>
    <property type="evidence" value="ECO:0007669"/>
    <property type="project" value="UniProtKB-SubCell"/>
</dbReference>
<sequence length="230" mass="25348">MVMTNFNGTGVGFGAGIGCGFGVGWGFGGMPLNFLGLGVGGGCGIGVGLGWGFGTAFGSQYRNSRVTFDGMDFVTKEHNEERDAKDLFKGTPQITQHKSKQDCWILINGRVLDVTKFLEEHPGGEEVLIESAGKDATKEFEDIGHSKAAKNLLLKYQVGYIQGYKIPDESELDLNLVTDSLKETKAKEMKAFVIKEDSQPKYMVFVEYFVPFLIAAFFLYYRYLTGNLQL</sequence>
<keyword evidence="13" id="KW-1185">Reference proteome</keyword>
<dbReference type="InterPro" id="IPR001199">
    <property type="entry name" value="Cyt_B5-like_heme/steroid-bd"/>
</dbReference>
<evidence type="ECO:0000256" key="3">
    <source>
        <dbReference type="ARBA" id="ARBA00022617"/>
    </source>
</evidence>
<evidence type="ECO:0000256" key="9">
    <source>
        <dbReference type="ARBA" id="ARBA00023136"/>
    </source>
</evidence>
<evidence type="ECO:0000256" key="5">
    <source>
        <dbReference type="ARBA" id="ARBA00022723"/>
    </source>
</evidence>
<evidence type="ECO:0000256" key="10">
    <source>
        <dbReference type="ARBA" id="ARBA00037877"/>
    </source>
</evidence>
<comment type="subcellular location">
    <subcellularLocation>
        <location evidence="1">Endoplasmic reticulum membrane</location>
        <topology evidence="1">Single-pass membrane protein</topology>
        <orientation evidence="1">Cytoplasmic side</orientation>
    </subcellularLocation>
    <subcellularLocation>
        <location evidence="10">Microsome membrane</location>
        <topology evidence="10">Single-pass membrane protein</topology>
        <orientation evidence="10">Cytoplasmic side</orientation>
    </subcellularLocation>
</comment>
<keyword evidence="12" id="KW-1133">Transmembrane helix</keyword>
<evidence type="ECO:0000256" key="12">
    <source>
        <dbReference type="RuleBase" id="RU362121"/>
    </source>
</evidence>
<comment type="similarity">
    <text evidence="11 12">Belongs to the cytochrome b5 family.</text>
</comment>
<evidence type="ECO:0000313" key="14">
    <source>
        <dbReference type="RefSeq" id="XP_016495516.1"/>
    </source>
</evidence>
<dbReference type="GO" id="GO:0020037">
    <property type="term" value="F:heme binding"/>
    <property type="evidence" value="ECO:0000318"/>
    <property type="project" value="GO_Central"/>
</dbReference>
<name>A0A1S4C2W7_TOBAC</name>
<dbReference type="Pfam" id="PF00173">
    <property type="entry name" value="Cyt-b5"/>
    <property type="match status" value="1"/>
</dbReference>
<dbReference type="InterPro" id="IPR018506">
    <property type="entry name" value="Cyt_B5_heme-BS"/>
</dbReference>
<dbReference type="FunFam" id="3.10.120.10:FF:000002">
    <property type="entry name" value="Cytochrome b5 type B"/>
    <property type="match status" value="1"/>
</dbReference>
<reference evidence="14" key="2">
    <citation type="submission" date="2025-08" db="UniProtKB">
        <authorList>
            <consortium name="RefSeq"/>
        </authorList>
    </citation>
    <scope>IDENTIFICATION</scope>
</reference>
<evidence type="ECO:0000256" key="8">
    <source>
        <dbReference type="ARBA" id="ARBA00023004"/>
    </source>
</evidence>
<dbReference type="KEGG" id="nta:107814593"/>
<dbReference type="PANTHER" id="PTHR19359:SF14">
    <property type="entry name" value="CYTOCHROME B5 A"/>
    <property type="match status" value="1"/>
</dbReference>
<dbReference type="Gene3D" id="3.10.120.10">
    <property type="entry name" value="Cytochrome b5-like heme/steroid binding domain"/>
    <property type="match status" value="1"/>
</dbReference>
<dbReference type="PANTHER" id="PTHR19359">
    <property type="entry name" value="CYTOCHROME B5"/>
    <property type="match status" value="1"/>
</dbReference>
<reference evidence="13" key="1">
    <citation type="journal article" date="2014" name="Nat. Commun.">
        <title>The tobacco genome sequence and its comparison with those of tomato and potato.</title>
        <authorList>
            <person name="Sierro N."/>
            <person name="Battey J.N."/>
            <person name="Ouadi S."/>
            <person name="Bakaher N."/>
            <person name="Bovet L."/>
            <person name="Willig A."/>
            <person name="Goepfert S."/>
            <person name="Peitsch M.C."/>
            <person name="Ivanov N.V."/>
        </authorList>
    </citation>
    <scope>NUCLEOTIDE SEQUENCE [LARGE SCALE GENOMIC DNA]</scope>
</reference>
<dbReference type="GO" id="GO:0016020">
    <property type="term" value="C:membrane"/>
    <property type="evidence" value="ECO:0000318"/>
    <property type="project" value="GO_Central"/>
</dbReference>
<evidence type="ECO:0000256" key="4">
    <source>
        <dbReference type="ARBA" id="ARBA00022692"/>
    </source>
</evidence>
<organism evidence="13 14">
    <name type="scientific">Nicotiana tabacum</name>
    <name type="common">Common tobacco</name>
    <dbReference type="NCBI Taxonomy" id="4097"/>
    <lineage>
        <taxon>Eukaryota</taxon>
        <taxon>Viridiplantae</taxon>
        <taxon>Streptophyta</taxon>
        <taxon>Embryophyta</taxon>
        <taxon>Tracheophyta</taxon>
        <taxon>Spermatophyta</taxon>
        <taxon>Magnoliopsida</taxon>
        <taxon>eudicotyledons</taxon>
        <taxon>Gunneridae</taxon>
        <taxon>Pentapetalae</taxon>
        <taxon>asterids</taxon>
        <taxon>lamiids</taxon>
        <taxon>Solanales</taxon>
        <taxon>Solanaceae</taxon>
        <taxon>Nicotianoideae</taxon>
        <taxon>Nicotianeae</taxon>
        <taxon>Nicotiana</taxon>
    </lineage>
</organism>
<keyword evidence="6" id="KW-0256">Endoplasmic reticulum</keyword>
<accession>A0A1S4C2W7</accession>
<evidence type="ECO:0000256" key="7">
    <source>
        <dbReference type="ARBA" id="ARBA00022848"/>
    </source>
</evidence>